<organism evidence="2 3">
    <name type="scientific">Cyclotella atomus</name>
    <dbReference type="NCBI Taxonomy" id="382360"/>
    <lineage>
        <taxon>Eukaryota</taxon>
        <taxon>Sar</taxon>
        <taxon>Stramenopiles</taxon>
        <taxon>Ochrophyta</taxon>
        <taxon>Bacillariophyta</taxon>
        <taxon>Coscinodiscophyceae</taxon>
        <taxon>Thalassiosirophycidae</taxon>
        <taxon>Stephanodiscales</taxon>
        <taxon>Stephanodiscaceae</taxon>
        <taxon>Cyclotella</taxon>
    </lineage>
</organism>
<protein>
    <submittedName>
        <fullName evidence="2">Uncharacterized protein</fullName>
    </submittedName>
</protein>
<feature type="region of interest" description="Disordered" evidence="1">
    <location>
        <begin position="64"/>
        <end position="83"/>
    </location>
</feature>
<accession>A0ABD3P7C2</accession>
<gene>
    <name evidence="2" type="ORF">ACHAWO_005069</name>
</gene>
<proteinExistence type="predicted"/>
<sequence>MNQVNFTSPSNSLIQHSPPPTPSRPDIMRQKLDFLAIPPKLPFRCSAKRAGTPTLVLQKEAVASMTSNDGTERLDHGASANEKDTSASIAKYILDLTSLEKNLTTSTRKSVNARGA</sequence>
<evidence type="ECO:0000256" key="1">
    <source>
        <dbReference type="SAM" id="MobiDB-lite"/>
    </source>
</evidence>
<evidence type="ECO:0000313" key="2">
    <source>
        <dbReference type="EMBL" id="KAL3783942.1"/>
    </source>
</evidence>
<keyword evidence="3" id="KW-1185">Reference proteome</keyword>
<evidence type="ECO:0000313" key="3">
    <source>
        <dbReference type="Proteomes" id="UP001530400"/>
    </source>
</evidence>
<comment type="caution">
    <text evidence="2">The sequence shown here is derived from an EMBL/GenBank/DDBJ whole genome shotgun (WGS) entry which is preliminary data.</text>
</comment>
<dbReference type="EMBL" id="JALLPJ020000744">
    <property type="protein sequence ID" value="KAL3783942.1"/>
    <property type="molecule type" value="Genomic_DNA"/>
</dbReference>
<dbReference type="AlphaFoldDB" id="A0ABD3P7C2"/>
<feature type="compositionally biased region" description="Basic and acidic residues" evidence="1">
    <location>
        <begin position="70"/>
        <end position="83"/>
    </location>
</feature>
<feature type="compositionally biased region" description="Polar residues" evidence="1">
    <location>
        <begin position="1"/>
        <end position="15"/>
    </location>
</feature>
<name>A0ABD3P7C2_9STRA</name>
<dbReference type="Proteomes" id="UP001530400">
    <property type="component" value="Unassembled WGS sequence"/>
</dbReference>
<feature type="region of interest" description="Disordered" evidence="1">
    <location>
        <begin position="1"/>
        <end position="27"/>
    </location>
</feature>
<reference evidence="2 3" key="1">
    <citation type="submission" date="2024-10" db="EMBL/GenBank/DDBJ databases">
        <title>Updated reference genomes for cyclostephanoid diatoms.</title>
        <authorList>
            <person name="Roberts W.R."/>
            <person name="Alverson A.J."/>
        </authorList>
    </citation>
    <scope>NUCLEOTIDE SEQUENCE [LARGE SCALE GENOMIC DNA]</scope>
    <source>
        <strain evidence="2 3">AJA010-31</strain>
    </source>
</reference>